<dbReference type="AlphaFoldDB" id="A0A5C2SG91"/>
<dbReference type="Proteomes" id="UP000313359">
    <property type="component" value="Unassembled WGS sequence"/>
</dbReference>
<organism evidence="2 3">
    <name type="scientific">Lentinus tigrinus ALCF2SS1-6</name>
    <dbReference type="NCBI Taxonomy" id="1328759"/>
    <lineage>
        <taxon>Eukaryota</taxon>
        <taxon>Fungi</taxon>
        <taxon>Dikarya</taxon>
        <taxon>Basidiomycota</taxon>
        <taxon>Agaricomycotina</taxon>
        <taxon>Agaricomycetes</taxon>
        <taxon>Polyporales</taxon>
        <taxon>Polyporaceae</taxon>
        <taxon>Lentinus</taxon>
    </lineage>
</organism>
<keyword evidence="3" id="KW-1185">Reference proteome</keyword>
<name>A0A5C2SG91_9APHY</name>
<feature type="domain" description="Aminoglycoside phosphotransferase" evidence="1">
    <location>
        <begin position="83"/>
        <end position="218"/>
    </location>
</feature>
<reference evidence="2" key="1">
    <citation type="journal article" date="2018" name="Genome Biol. Evol.">
        <title>Genomics and development of Lentinus tigrinus, a white-rot wood-decaying mushroom with dimorphic fruiting bodies.</title>
        <authorList>
            <person name="Wu B."/>
            <person name="Xu Z."/>
            <person name="Knudson A."/>
            <person name="Carlson A."/>
            <person name="Chen N."/>
            <person name="Kovaka S."/>
            <person name="LaButti K."/>
            <person name="Lipzen A."/>
            <person name="Pennachio C."/>
            <person name="Riley R."/>
            <person name="Schakwitz W."/>
            <person name="Umezawa K."/>
            <person name="Ohm R.A."/>
            <person name="Grigoriev I.V."/>
            <person name="Nagy L.G."/>
            <person name="Gibbons J."/>
            <person name="Hibbett D."/>
        </authorList>
    </citation>
    <scope>NUCLEOTIDE SEQUENCE [LARGE SCALE GENOMIC DNA]</scope>
    <source>
        <strain evidence="2">ALCF2SS1-6</strain>
    </source>
</reference>
<gene>
    <name evidence="2" type="ORF">L227DRAFT_592408</name>
</gene>
<evidence type="ECO:0000259" key="1">
    <source>
        <dbReference type="Pfam" id="PF01636"/>
    </source>
</evidence>
<dbReference type="InterPro" id="IPR002575">
    <property type="entry name" value="Aminoglycoside_PTrfase"/>
</dbReference>
<dbReference type="SUPFAM" id="SSF56112">
    <property type="entry name" value="Protein kinase-like (PK-like)"/>
    <property type="match status" value="1"/>
</dbReference>
<accession>A0A5C2SG91</accession>
<protein>
    <recommendedName>
        <fullName evidence="1">Aminoglycoside phosphotransferase domain-containing protein</fullName>
    </recommendedName>
</protein>
<dbReference type="OrthoDB" id="5598852at2759"/>
<dbReference type="EMBL" id="ML122259">
    <property type="protein sequence ID" value="RPD62318.1"/>
    <property type="molecule type" value="Genomic_DNA"/>
</dbReference>
<proteinExistence type="predicted"/>
<dbReference type="STRING" id="1328759.A0A5C2SG91"/>
<dbReference type="Pfam" id="PF01636">
    <property type="entry name" value="APH"/>
    <property type="match status" value="1"/>
</dbReference>
<sequence>MESTISALTRYQVKNFFTASGRPSQDQCDQYAANLTGELPTATPVQGGSSYTVVGGDFFLHHVEKAYDGYMPWHKDSGKLLNLHVYTMRNVGGVSMYLARASLYAKDCYLLRRTLTDYARFFASPWHNTPKAMPVPDRKSLYTEYLSDLTRLSGGLPERFRPVLRGLIERLPHLLADGWPLVPNHIDLLENNIHADPQTGALTGVVDWAGTEVGPFGMSLGAVENILGIAKTDYSHRYHANHRELRDLFYDELYRAIWPGLSVSANDRQRLEDARLIGLFLTNGWRYEGGTKTPACEGDASLCHLHCVLEATCDEY</sequence>
<evidence type="ECO:0000313" key="2">
    <source>
        <dbReference type="EMBL" id="RPD62318.1"/>
    </source>
</evidence>
<evidence type="ECO:0000313" key="3">
    <source>
        <dbReference type="Proteomes" id="UP000313359"/>
    </source>
</evidence>
<dbReference type="InterPro" id="IPR011009">
    <property type="entry name" value="Kinase-like_dom_sf"/>
</dbReference>